<protein>
    <recommendedName>
        <fullName evidence="4">Nudix hydrolase domain-containing protein</fullName>
    </recommendedName>
</protein>
<evidence type="ECO:0000259" key="4">
    <source>
        <dbReference type="PROSITE" id="PS51462"/>
    </source>
</evidence>
<dbReference type="SUPFAM" id="SSF55811">
    <property type="entry name" value="Nudix"/>
    <property type="match status" value="1"/>
</dbReference>
<evidence type="ECO:0000256" key="1">
    <source>
        <dbReference type="ARBA" id="ARBA00001946"/>
    </source>
</evidence>
<dbReference type="Gene3D" id="3.90.79.10">
    <property type="entry name" value="Nucleoside Triphosphate Pyrophosphohydrolase"/>
    <property type="match status" value="1"/>
</dbReference>
<proteinExistence type="predicted"/>
<comment type="cofactor">
    <cofactor evidence="1">
        <name>Mg(2+)</name>
        <dbReference type="ChEBI" id="CHEBI:18420"/>
    </cofactor>
</comment>
<dbReference type="InterPro" id="IPR000086">
    <property type="entry name" value="NUDIX_hydrolase_dom"/>
</dbReference>
<gene>
    <name evidence="5" type="ORF">CBZ_09520</name>
</gene>
<dbReference type="InterPro" id="IPR015797">
    <property type="entry name" value="NUDIX_hydrolase-like_dom_sf"/>
</dbReference>
<dbReference type="PROSITE" id="PS51462">
    <property type="entry name" value="NUDIX"/>
    <property type="match status" value="1"/>
</dbReference>
<dbReference type="PANTHER" id="PTHR11839:SF18">
    <property type="entry name" value="NUDIX HYDROLASE DOMAIN-CONTAINING PROTEIN"/>
    <property type="match status" value="1"/>
</dbReference>
<sequence length="235" mass="24443">MVADDGRRDRADESGAAGRAGVGGRGPDVTAGGGVTAGVGATAGRDATAGGHAGWTTTGSRVVYENRWIRVREDDVVRPDGGAGVYGVVEVRQPSVFVVALTDDDEVVLVSQRRYTTGAVSVEVPAGGTDGEDPLVAARRELAEETGLTAREWTEVGRMDALNGIADAPEHVFLARGLAPVEGGDDGRGRVEEGIDSVRTVPFADALRLVTDGTIRDGETIAALAFAAIHLRRFH</sequence>
<evidence type="ECO:0000313" key="5">
    <source>
        <dbReference type="EMBL" id="GCE75896.1"/>
    </source>
</evidence>
<dbReference type="EMBL" id="BIMR01000056">
    <property type="protein sequence ID" value="GCE75896.1"/>
    <property type="molecule type" value="Genomic_DNA"/>
</dbReference>
<organism evidence="5 6">
    <name type="scientific">Cellulomonas biazotea</name>
    <dbReference type="NCBI Taxonomy" id="1709"/>
    <lineage>
        <taxon>Bacteria</taxon>
        <taxon>Bacillati</taxon>
        <taxon>Actinomycetota</taxon>
        <taxon>Actinomycetes</taxon>
        <taxon>Micrococcales</taxon>
        <taxon>Cellulomonadaceae</taxon>
        <taxon>Cellulomonas</taxon>
    </lineage>
</organism>
<keyword evidence="2" id="KW-0378">Hydrolase</keyword>
<dbReference type="CDD" id="cd24161">
    <property type="entry name" value="NUDIX_ADPRase_Ndx2"/>
    <property type="match status" value="1"/>
</dbReference>
<name>A0A402DP79_9CELL</name>
<dbReference type="Proteomes" id="UP000289954">
    <property type="component" value="Unassembled WGS sequence"/>
</dbReference>
<feature type="domain" description="Nudix hydrolase" evidence="4">
    <location>
        <begin position="91"/>
        <end position="223"/>
    </location>
</feature>
<accession>A0A402DP79</accession>
<reference evidence="5 6" key="1">
    <citation type="submission" date="2019-01" db="EMBL/GenBank/DDBJ databases">
        <title>Draft genome sequence of Cellulomonas takizawaensis strain TKZ-21.</title>
        <authorList>
            <person name="Yamamura H."/>
            <person name="Hayashi T."/>
            <person name="Hamada M."/>
            <person name="Serisawa Y."/>
            <person name="Matsuyama K."/>
            <person name="Nakagawa Y."/>
            <person name="Otoguro M."/>
            <person name="Yanagida F."/>
            <person name="Hayakawa M."/>
        </authorList>
    </citation>
    <scope>NUCLEOTIDE SEQUENCE [LARGE SCALE GENOMIC DNA]</scope>
    <source>
        <strain evidence="5 6">NBRC12680</strain>
    </source>
</reference>
<dbReference type="Pfam" id="PF00293">
    <property type="entry name" value="NUDIX"/>
    <property type="match status" value="1"/>
</dbReference>
<comment type="caution">
    <text evidence="5">The sequence shown here is derived from an EMBL/GenBank/DDBJ whole genome shotgun (WGS) entry which is preliminary data.</text>
</comment>
<dbReference type="GO" id="GO:0016787">
    <property type="term" value="F:hydrolase activity"/>
    <property type="evidence" value="ECO:0007669"/>
    <property type="project" value="UniProtKB-KW"/>
</dbReference>
<dbReference type="GO" id="GO:0006753">
    <property type="term" value="P:nucleoside phosphate metabolic process"/>
    <property type="evidence" value="ECO:0007669"/>
    <property type="project" value="TreeGrafter"/>
</dbReference>
<dbReference type="AlphaFoldDB" id="A0A402DP79"/>
<dbReference type="GO" id="GO:0019693">
    <property type="term" value="P:ribose phosphate metabolic process"/>
    <property type="evidence" value="ECO:0007669"/>
    <property type="project" value="TreeGrafter"/>
</dbReference>
<feature type="compositionally biased region" description="Gly residues" evidence="3">
    <location>
        <begin position="18"/>
        <end position="37"/>
    </location>
</feature>
<dbReference type="PANTHER" id="PTHR11839">
    <property type="entry name" value="UDP/ADP-SUGAR PYROPHOSPHATASE"/>
    <property type="match status" value="1"/>
</dbReference>
<evidence type="ECO:0000256" key="2">
    <source>
        <dbReference type="ARBA" id="ARBA00022801"/>
    </source>
</evidence>
<dbReference type="GO" id="GO:0005829">
    <property type="term" value="C:cytosol"/>
    <property type="evidence" value="ECO:0007669"/>
    <property type="project" value="TreeGrafter"/>
</dbReference>
<feature type="compositionally biased region" description="Basic and acidic residues" evidence="3">
    <location>
        <begin position="1"/>
        <end position="13"/>
    </location>
</feature>
<evidence type="ECO:0000313" key="6">
    <source>
        <dbReference type="Proteomes" id="UP000289954"/>
    </source>
</evidence>
<feature type="region of interest" description="Disordered" evidence="3">
    <location>
        <begin position="1"/>
        <end position="37"/>
    </location>
</feature>
<keyword evidence="6" id="KW-1185">Reference proteome</keyword>
<evidence type="ECO:0000256" key="3">
    <source>
        <dbReference type="SAM" id="MobiDB-lite"/>
    </source>
</evidence>